<evidence type="ECO:0000313" key="4">
    <source>
        <dbReference type="EMBL" id="EON64509.1"/>
    </source>
</evidence>
<dbReference type="STRING" id="1168221.R7YRR0"/>
<dbReference type="OrthoDB" id="3358371at2759"/>
<dbReference type="RefSeq" id="XP_007779826.1">
    <property type="nucleotide sequence ID" value="XM_007781636.1"/>
</dbReference>
<keyword evidence="2" id="KW-0521">NADP</keyword>
<name>R7YRR0_CONA1</name>
<dbReference type="PANTHER" id="PTHR42748:SF26">
    <property type="entry name" value="NMRA-LIKE DOMAIN-CONTAINING PROTEIN"/>
    <property type="match status" value="1"/>
</dbReference>
<evidence type="ECO:0000256" key="1">
    <source>
        <dbReference type="ARBA" id="ARBA00006328"/>
    </source>
</evidence>
<dbReference type="InterPro" id="IPR008030">
    <property type="entry name" value="NmrA-like"/>
</dbReference>
<dbReference type="InterPro" id="IPR036291">
    <property type="entry name" value="NAD(P)-bd_dom_sf"/>
</dbReference>
<protein>
    <recommendedName>
        <fullName evidence="3">NmrA-like domain-containing protein</fullName>
    </recommendedName>
</protein>
<feature type="domain" description="NmrA-like" evidence="3">
    <location>
        <begin position="4"/>
        <end position="305"/>
    </location>
</feature>
<organism evidence="4 5">
    <name type="scientific">Coniosporium apollinis (strain CBS 100218)</name>
    <name type="common">Rock-inhabiting black yeast</name>
    <dbReference type="NCBI Taxonomy" id="1168221"/>
    <lineage>
        <taxon>Eukaryota</taxon>
        <taxon>Fungi</taxon>
        <taxon>Dikarya</taxon>
        <taxon>Ascomycota</taxon>
        <taxon>Pezizomycotina</taxon>
        <taxon>Dothideomycetes</taxon>
        <taxon>Dothideomycetes incertae sedis</taxon>
        <taxon>Coniosporium</taxon>
    </lineage>
</organism>
<reference evidence="5" key="1">
    <citation type="submission" date="2012-06" db="EMBL/GenBank/DDBJ databases">
        <title>The genome sequence of Coniosporium apollinis CBS 100218.</title>
        <authorList>
            <consortium name="The Broad Institute Genome Sequencing Platform"/>
            <person name="Cuomo C."/>
            <person name="Gorbushina A."/>
            <person name="Noack S."/>
            <person name="Walker B."/>
            <person name="Young S.K."/>
            <person name="Zeng Q."/>
            <person name="Gargeya S."/>
            <person name="Fitzgerald M."/>
            <person name="Haas B."/>
            <person name="Abouelleil A."/>
            <person name="Alvarado L."/>
            <person name="Arachchi H.M."/>
            <person name="Berlin A.M."/>
            <person name="Chapman S.B."/>
            <person name="Goldberg J."/>
            <person name="Griggs A."/>
            <person name="Gujja S."/>
            <person name="Hansen M."/>
            <person name="Howarth C."/>
            <person name="Imamovic A."/>
            <person name="Larimer J."/>
            <person name="McCowan C."/>
            <person name="Montmayeur A."/>
            <person name="Murphy C."/>
            <person name="Neiman D."/>
            <person name="Pearson M."/>
            <person name="Priest M."/>
            <person name="Roberts A."/>
            <person name="Saif S."/>
            <person name="Shea T."/>
            <person name="Sisk P."/>
            <person name="Sykes S."/>
            <person name="Wortman J."/>
            <person name="Nusbaum C."/>
            <person name="Birren B."/>
        </authorList>
    </citation>
    <scope>NUCLEOTIDE SEQUENCE [LARGE SCALE GENOMIC DNA]</scope>
    <source>
        <strain evidence="5">CBS 100218</strain>
    </source>
</reference>
<dbReference type="GeneID" id="19901053"/>
<proteinExistence type="inferred from homology"/>
<accession>R7YRR0</accession>
<comment type="similarity">
    <text evidence="1">Belongs to the NmrA-type oxidoreductase family.</text>
</comment>
<dbReference type="Gene3D" id="3.90.25.10">
    <property type="entry name" value="UDP-galactose 4-epimerase, domain 1"/>
    <property type="match status" value="1"/>
</dbReference>
<sequence>MADKKLIVIVGITGNQGASVADAFMDEPGWKIRGISRDPSKASSKVWSDKGVEMVAGDLDNLESIQPAFKGANVIFAATDFWQAIGNPKNHQKAAERGVTINEVAYEIEVQQGKNIVDAAAMTLNTLDRFVLSTLSHAKKWSGGKIQWNLHFDAKWAAVDYLKETYPELLKKTSLLQVALFMTNWQQGGRMAPHKQADGTYLLSVPTKPHAKIPMLNPRVDVGPLTKALVQAEPGKNLLGAASVLSWTEWCEIWGKKHGVTCRYEELPPEKMEEEIPGGVGKELADMFVYFSDPGYDGGDPSVILPKDLGVDVELMSVQEYIEKTDFSSILQESAA</sequence>
<dbReference type="GO" id="GO:0005634">
    <property type="term" value="C:nucleus"/>
    <property type="evidence" value="ECO:0007669"/>
    <property type="project" value="TreeGrafter"/>
</dbReference>
<gene>
    <name evidence="4" type="ORF">W97_03742</name>
</gene>
<keyword evidence="5" id="KW-1185">Reference proteome</keyword>
<dbReference type="OMA" id="FGTTDFW"/>
<dbReference type="HOGENOM" id="CLU_007383_8_6_1"/>
<dbReference type="AlphaFoldDB" id="R7YRR0"/>
<dbReference type="Proteomes" id="UP000016924">
    <property type="component" value="Unassembled WGS sequence"/>
</dbReference>
<dbReference type="Pfam" id="PF05368">
    <property type="entry name" value="NmrA"/>
    <property type="match status" value="1"/>
</dbReference>
<evidence type="ECO:0000259" key="3">
    <source>
        <dbReference type="Pfam" id="PF05368"/>
    </source>
</evidence>
<dbReference type="EMBL" id="JH767568">
    <property type="protein sequence ID" value="EON64509.1"/>
    <property type="molecule type" value="Genomic_DNA"/>
</dbReference>
<dbReference type="PANTHER" id="PTHR42748">
    <property type="entry name" value="NITROGEN METABOLITE REPRESSION PROTEIN NMRA FAMILY MEMBER"/>
    <property type="match status" value="1"/>
</dbReference>
<dbReference type="Gene3D" id="3.40.50.720">
    <property type="entry name" value="NAD(P)-binding Rossmann-like Domain"/>
    <property type="match status" value="1"/>
</dbReference>
<dbReference type="eggNOG" id="ENOG502RE6I">
    <property type="taxonomic scope" value="Eukaryota"/>
</dbReference>
<dbReference type="InterPro" id="IPR051164">
    <property type="entry name" value="NmrA-like_oxidored"/>
</dbReference>
<dbReference type="SUPFAM" id="SSF51735">
    <property type="entry name" value="NAD(P)-binding Rossmann-fold domains"/>
    <property type="match status" value="1"/>
</dbReference>
<evidence type="ECO:0000313" key="5">
    <source>
        <dbReference type="Proteomes" id="UP000016924"/>
    </source>
</evidence>
<evidence type="ECO:0000256" key="2">
    <source>
        <dbReference type="ARBA" id="ARBA00022857"/>
    </source>
</evidence>